<gene>
    <name evidence="2" type="ORF">AACH06_02580</name>
</gene>
<name>A0ABU9BIC2_9BURK</name>
<keyword evidence="3" id="KW-1185">Reference proteome</keyword>
<dbReference type="InterPro" id="IPR036393">
    <property type="entry name" value="AceGlu_kinase-like_sf"/>
</dbReference>
<protein>
    <submittedName>
        <fullName evidence="2">Aspartate kinase</fullName>
    </submittedName>
</protein>
<evidence type="ECO:0000313" key="3">
    <source>
        <dbReference type="Proteomes" id="UP001371218"/>
    </source>
</evidence>
<evidence type="ECO:0000313" key="2">
    <source>
        <dbReference type="EMBL" id="MEK8029694.1"/>
    </source>
</evidence>
<dbReference type="GO" id="GO:0016301">
    <property type="term" value="F:kinase activity"/>
    <property type="evidence" value="ECO:0007669"/>
    <property type="project" value="UniProtKB-KW"/>
</dbReference>
<dbReference type="InterPro" id="IPR001048">
    <property type="entry name" value="Asp/Glu/Uridylate_kinase"/>
</dbReference>
<evidence type="ECO:0000259" key="1">
    <source>
        <dbReference type="Pfam" id="PF00696"/>
    </source>
</evidence>
<keyword evidence="2" id="KW-0418">Kinase</keyword>
<dbReference type="EMBL" id="JBBUTG010000001">
    <property type="protein sequence ID" value="MEK8029694.1"/>
    <property type="molecule type" value="Genomic_DNA"/>
</dbReference>
<keyword evidence="2" id="KW-0808">Transferase</keyword>
<sequence>MWVIKLGGSLSGDPVLPEWLELLTSLGGGRVTVVSGGGTFADEVRRVQAHWQFNDLAAHNMAILAMAQTAYQLNALNPRLQPTTSKAEIRRVLQKGRTALWMPFELQRDRPDADTNWDATSDSIALDLARKLNAERLVLVKSCEVTPEWTLTELSDAGVVDRRFASLSTGASFPIEILHKSELERMRQLLLEDGRPSVH</sequence>
<proteinExistence type="predicted"/>
<comment type="caution">
    <text evidence="2">The sequence shown here is derived from an EMBL/GenBank/DDBJ whole genome shotgun (WGS) entry which is preliminary data.</text>
</comment>
<dbReference type="Pfam" id="PF00696">
    <property type="entry name" value="AA_kinase"/>
    <property type="match status" value="1"/>
</dbReference>
<feature type="domain" description="Aspartate/glutamate/uridylate kinase" evidence="1">
    <location>
        <begin position="2"/>
        <end position="141"/>
    </location>
</feature>
<dbReference type="RefSeq" id="WP_341424027.1">
    <property type="nucleotide sequence ID" value="NZ_JBBUTG010000001.1"/>
</dbReference>
<organism evidence="2 3">
    <name type="scientific">Ideonella lacteola</name>
    <dbReference type="NCBI Taxonomy" id="2984193"/>
    <lineage>
        <taxon>Bacteria</taxon>
        <taxon>Pseudomonadati</taxon>
        <taxon>Pseudomonadota</taxon>
        <taxon>Betaproteobacteria</taxon>
        <taxon>Burkholderiales</taxon>
        <taxon>Sphaerotilaceae</taxon>
        <taxon>Ideonella</taxon>
    </lineage>
</organism>
<accession>A0ABU9BIC2</accession>
<dbReference type="Proteomes" id="UP001371218">
    <property type="component" value="Unassembled WGS sequence"/>
</dbReference>
<reference evidence="2 3" key="1">
    <citation type="submission" date="2024-04" db="EMBL/GenBank/DDBJ databases">
        <title>Novel species of the genus Ideonella isolated from streams.</title>
        <authorList>
            <person name="Lu H."/>
        </authorList>
    </citation>
    <scope>NUCLEOTIDE SEQUENCE [LARGE SCALE GENOMIC DNA]</scope>
    <source>
        <strain evidence="2 3">DXS29W</strain>
    </source>
</reference>
<dbReference type="Gene3D" id="3.40.1160.10">
    <property type="entry name" value="Acetylglutamate kinase-like"/>
    <property type="match status" value="1"/>
</dbReference>
<dbReference type="SUPFAM" id="SSF53633">
    <property type="entry name" value="Carbamate kinase-like"/>
    <property type="match status" value="1"/>
</dbReference>